<feature type="domain" description="VWFA" evidence="1">
    <location>
        <begin position="41"/>
        <end position="95"/>
    </location>
</feature>
<dbReference type="GO" id="GO:0005245">
    <property type="term" value="F:voltage-gated calcium channel activity"/>
    <property type="evidence" value="ECO:0007669"/>
    <property type="project" value="TreeGrafter"/>
</dbReference>
<reference evidence="2" key="1">
    <citation type="submission" date="2021-06" db="EMBL/GenBank/DDBJ databases">
        <authorList>
            <person name="Hodson N. C."/>
            <person name="Mongue J. A."/>
            <person name="Jaron S. K."/>
        </authorList>
    </citation>
    <scope>NUCLEOTIDE SEQUENCE</scope>
</reference>
<feature type="non-terminal residue" evidence="2">
    <location>
        <position position="1"/>
    </location>
</feature>
<dbReference type="GO" id="GO:0005891">
    <property type="term" value="C:voltage-gated calcium channel complex"/>
    <property type="evidence" value="ECO:0007669"/>
    <property type="project" value="TreeGrafter"/>
</dbReference>
<evidence type="ECO:0000313" key="2">
    <source>
        <dbReference type="EMBL" id="CAG7819709.1"/>
    </source>
</evidence>
<sequence length="136" mass="15862">MHWKYRECVKWKNTNEDEHDPDLYDCRFRPWYVQAANYPKNIVILHDVSGSMTGLRREIAKHVVSTILDTLTENDFVAVFNFTDETVPLVPCFENRLVQANLKNVREFKVALEQDRTAKVANFTTALLKAFEVLAK</sequence>
<accession>A0A8J2LBL7</accession>
<name>A0A8J2LBL7_9HEXA</name>
<dbReference type="AlphaFoldDB" id="A0A8J2LBL7"/>
<proteinExistence type="predicted"/>
<gene>
    <name evidence="2" type="ORF">AFUS01_LOCUS30139</name>
</gene>
<organism evidence="2 3">
    <name type="scientific">Allacma fusca</name>
    <dbReference type="NCBI Taxonomy" id="39272"/>
    <lineage>
        <taxon>Eukaryota</taxon>
        <taxon>Metazoa</taxon>
        <taxon>Ecdysozoa</taxon>
        <taxon>Arthropoda</taxon>
        <taxon>Hexapoda</taxon>
        <taxon>Collembola</taxon>
        <taxon>Symphypleona</taxon>
        <taxon>Sminthuridae</taxon>
        <taxon>Allacma</taxon>
    </lineage>
</organism>
<dbReference type="InterPro" id="IPR002035">
    <property type="entry name" value="VWF_A"/>
</dbReference>
<dbReference type="Pfam" id="PF13768">
    <property type="entry name" value="VWA_3"/>
    <property type="match status" value="1"/>
</dbReference>
<keyword evidence="3" id="KW-1185">Reference proteome</keyword>
<dbReference type="EMBL" id="CAJVCH010457168">
    <property type="protein sequence ID" value="CAG7819709.1"/>
    <property type="molecule type" value="Genomic_DNA"/>
</dbReference>
<comment type="caution">
    <text evidence="2">The sequence shown here is derived from an EMBL/GenBank/DDBJ whole genome shotgun (WGS) entry which is preliminary data.</text>
</comment>
<dbReference type="PANTHER" id="PTHR10166:SF37">
    <property type="entry name" value="STOLID, ISOFORM H"/>
    <property type="match status" value="1"/>
</dbReference>
<evidence type="ECO:0000313" key="3">
    <source>
        <dbReference type="Proteomes" id="UP000708208"/>
    </source>
</evidence>
<evidence type="ECO:0000259" key="1">
    <source>
        <dbReference type="Pfam" id="PF13768"/>
    </source>
</evidence>
<dbReference type="OrthoDB" id="10054666at2759"/>
<dbReference type="Proteomes" id="UP000708208">
    <property type="component" value="Unassembled WGS sequence"/>
</dbReference>
<protein>
    <recommendedName>
        <fullName evidence="1">VWFA domain-containing protein</fullName>
    </recommendedName>
</protein>
<dbReference type="InterPro" id="IPR051173">
    <property type="entry name" value="Ca_channel_alpha-2/delta"/>
</dbReference>
<dbReference type="PANTHER" id="PTHR10166">
    <property type="entry name" value="VOLTAGE-DEPENDENT CALCIUM CHANNEL SUBUNIT ALPHA-2/DELTA-RELATED"/>
    <property type="match status" value="1"/>
</dbReference>